<dbReference type="Pfam" id="PF03788">
    <property type="entry name" value="LrgA"/>
    <property type="match status" value="1"/>
</dbReference>
<feature type="transmembrane region" description="Helical" evidence="6">
    <location>
        <begin position="76"/>
        <end position="95"/>
    </location>
</feature>
<feature type="transmembrane region" description="Helical" evidence="6">
    <location>
        <begin position="136"/>
        <end position="159"/>
    </location>
</feature>
<dbReference type="GO" id="GO:0016787">
    <property type="term" value="F:hydrolase activity"/>
    <property type="evidence" value="ECO:0007669"/>
    <property type="project" value="UniProtKB-KW"/>
</dbReference>
<evidence type="ECO:0000256" key="4">
    <source>
        <dbReference type="ARBA" id="ARBA00022989"/>
    </source>
</evidence>
<proteinExistence type="predicted"/>
<evidence type="ECO:0000256" key="6">
    <source>
        <dbReference type="SAM" id="Phobius"/>
    </source>
</evidence>
<evidence type="ECO:0000256" key="3">
    <source>
        <dbReference type="ARBA" id="ARBA00022692"/>
    </source>
</evidence>
<dbReference type="Proteomes" id="UP000041595">
    <property type="component" value="Unassembled WGS sequence"/>
</dbReference>
<feature type="transmembrane region" description="Helical" evidence="6">
    <location>
        <begin position="107"/>
        <end position="130"/>
    </location>
</feature>
<keyword evidence="2" id="KW-1003">Cell membrane</keyword>
<protein>
    <submittedName>
        <fullName evidence="7">Putative effector of murein hydrolase LrgA</fullName>
    </submittedName>
</protein>
<comment type="subcellular location">
    <subcellularLocation>
        <location evidence="1">Cell membrane</location>
        <topology evidence="1">Multi-pass membrane protein</topology>
    </subcellularLocation>
</comment>
<name>A0A0T9USS6_YERAL</name>
<keyword evidence="4 6" id="KW-1133">Transmembrane helix</keyword>
<evidence type="ECO:0000256" key="2">
    <source>
        <dbReference type="ARBA" id="ARBA00022475"/>
    </source>
</evidence>
<dbReference type="EMBL" id="CQEJ01000027">
    <property type="protein sequence ID" value="CNL67317.1"/>
    <property type="molecule type" value="Genomic_DNA"/>
</dbReference>
<accession>A0A0T9USS6</accession>
<keyword evidence="7" id="KW-0378">Hydrolase</keyword>
<dbReference type="InterPro" id="IPR005538">
    <property type="entry name" value="LrgA/CidA"/>
</dbReference>
<dbReference type="GO" id="GO:0005886">
    <property type="term" value="C:plasma membrane"/>
    <property type="evidence" value="ECO:0007669"/>
    <property type="project" value="UniProtKB-SubCell"/>
</dbReference>
<reference evidence="7 8" key="1">
    <citation type="submission" date="2015-03" db="EMBL/GenBank/DDBJ databases">
        <authorList>
            <person name="Murphy D."/>
        </authorList>
    </citation>
    <scope>NUCLEOTIDE SEQUENCE [LARGE SCALE GENOMIC DNA]</scope>
    <source>
        <strain evidence="7 8">IP06005</strain>
    </source>
</reference>
<dbReference type="STRING" id="1453495.AT01_2113"/>
<evidence type="ECO:0000313" key="7">
    <source>
        <dbReference type="EMBL" id="CNL67317.1"/>
    </source>
</evidence>
<keyword evidence="3 6" id="KW-0812">Transmembrane</keyword>
<evidence type="ECO:0000256" key="5">
    <source>
        <dbReference type="ARBA" id="ARBA00023136"/>
    </source>
</evidence>
<sequence length="174" mass="19643">MPFRHDNNDFNSFLAMLPAAYTKHCQNFPLGFLMSLALHSFAPSVLTRLQVPVQVALYAGIFIISDQLVNVLHLPLPANIVGMLLLLAMIMLRILPVRWVQAGSRWLLAEMLLFFVLAVVAVVNYAQLIMVDGWKIFAVIAVSTSLTLAATGLVVDRVYRFEVWLQRRKSNHHE</sequence>
<dbReference type="eggNOG" id="COG1380">
    <property type="taxonomic scope" value="Bacteria"/>
</dbReference>
<evidence type="ECO:0000256" key="1">
    <source>
        <dbReference type="ARBA" id="ARBA00004651"/>
    </source>
</evidence>
<dbReference type="AlphaFoldDB" id="A0A0T9USS6"/>
<evidence type="ECO:0000313" key="8">
    <source>
        <dbReference type="Proteomes" id="UP000041595"/>
    </source>
</evidence>
<gene>
    <name evidence="7" type="primary">cidA</name>
    <name evidence="7" type="ORF">ERS137965_03671</name>
</gene>
<organism evidence="7 8">
    <name type="scientific">Yersinia aldovae</name>
    <dbReference type="NCBI Taxonomy" id="29483"/>
    <lineage>
        <taxon>Bacteria</taxon>
        <taxon>Pseudomonadati</taxon>
        <taxon>Pseudomonadota</taxon>
        <taxon>Gammaproteobacteria</taxon>
        <taxon>Enterobacterales</taxon>
        <taxon>Yersiniaceae</taxon>
        <taxon>Yersinia</taxon>
    </lineage>
</organism>
<dbReference type="PANTHER" id="PTHR33931:SF2">
    <property type="entry name" value="HOLIN-LIKE PROTEIN CIDA"/>
    <property type="match status" value="1"/>
</dbReference>
<keyword evidence="5 6" id="KW-0472">Membrane</keyword>
<dbReference type="PANTHER" id="PTHR33931">
    <property type="entry name" value="HOLIN-LIKE PROTEIN CIDA-RELATED"/>
    <property type="match status" value="1"/>
</dbReference>